<organism evidence="2 3">
    <name type="scientific">Postia placenta MAD-698-R-SB12</name>
    <dbReference type="NCBI Taxonomy" id="670580"/>
    <lineage>
        <taxon>Eukaryota</taxon>
        <taxon>Fungi</taxon>
        <taxon>Dikarya</taxon>
        <taxon>Basidiomycota</taxon>
        <taxon>Agaricomycotina</taxon>
        <taxon>Agaricomycetes</taxon>
        <taxon>Polyporales</taxon>
        <taxon>Adustoporiaceae</taxon>
        <taxon>Rhodonia</taxon>
    </lineage>
</organism>
<keyword evidence="1" id="KW-0472">Membrane</keyword>
<keyword evidence="1" id="KW-1133">Transmembrane helix</keyword>
<dbReference type="OrthoDB" id="10274831at2759"/>
<feature type="transmembrane region" description="Helical" evidence="1">
    <location>
        <begin position="117"/>
        <end position="137"/>
    </location>
</feature>
<dbReference type="GeneID" id="36324633"/>
<name>A0A1X6MRP8_9APHY</name>
<gene>
    <name evidence="2" type="ORF">POSPLADRAFT_1049186</name>
</gene>
<sequence>MVLAAFCQLRMDKLGIENSMVSSFATHLTPVVVEYPALMTQSRLTGSPPKMFVHLSFGNLGACIMVASDSLAYWRFFVYSHRSSIVCLASGWETNCLSRKLFAVQAYFDRWCFSCDVPNTVSTVVFIISFITLLLILGSRLLQLSNVTGEDSFMFIMGHGTVGTIEESPELQDCLSIWDTSPIMVFNHLKTLALESGGSRRVHSPAPGQTVRLHHPLSVTCLVSKYNTVYEQHILTGRHMGQAKGVARVVNPCTQHDRFIPCYGPL</sequence>
<keyword evidence="1" id="KW-0812">Transmembrane</keyword>
<proteinExistence type="predicted"/>
<keyword evidence="3" id="KW-1185">Reference proteome</keyword>
<feature type="transmembrane region" description="Helical" evidence="1">
    <location>
        <begin position="52"/>
        <end position="74"/>
    </location>
</feature>
<reference evidence="2 3" key="1">
    <citation type="submission" date="2017-04" db="EMBL/GenBank/DDBJ databases">
        <title>Genome Sequence of the Model Brown-Rot Fungus Postia placenta SB12.</title>
        <authorList>
            <consortium name="DOE Joint Genome Institute"/>
            <person name="Gaskell J."/>
            <person name="Kersten P."/>
            <person name="Larrondo L.F."/>
            <person name="Canessa P."/>
            <person name="Martinez D."/>
            <person name="Hibbett D."/>
            <person name="Schmoll M."/>
            <person name="Kubicek C.P."/>
            <person name="Martinez A.T."/>
            <person name="Yadav J."/>
            <person name="Master E."/>
            <person name="Magnuson J.K."/>
            <person name="James T."/>
            <person name="Yaver D."/>
            <person name="Berka R."/>
            <person name="Labutti K."/>
            <person name="Lipzen A."/>
            <person name="Aerts A."/>
            <person name="Barry K."/>
            <person name="Henrissat B."/>
            <person name="Blanchette R."/>
            <person name="Grigoriev I."/>
            <person name="Cullen D."/>
        </authorList>
    </citation>
    <scope>NUCLEOTIDE SEQUENCE [LARGE SCALE GENOMIC DNA]</scope>
    <source>
        <strain evidence="2 3">MAD-698-R-SB12</strain>
    </source>
</reference>
<evidence type="ECO:0000313" key="2">
    <source>
        <dbReference type="EMBL" id="OSX59048.1"/>
    </source>
</evidence>
<accession>A0A1X6MRP8</accession>
<evidence type="ECO:0000313" key="3">
    <source>
        <dbReference type="Proteomes" id="UP000194127"/>
    </source>
</evidence>
<dbReference type="EMBL" id="KZ110603">
    <property type="protein sequence ID" value="OSX59048.1"/>
    <property type="molecule type" value="Genomic_DNA"/>
</dbReference>
<dbReference type="RefSeq" id="XP_024335842.1">
    <property type="nucleotide sequence ID" value="XM_024479683.1"/>
</dbReference>
<evidence type="ECO:0000256" key="1">
    <source>
        <dbReference type="SAM" id="Phobius"/>
    </source>
</evidence>
<dbReference type="AlphaFoldDB" id="A0A1X6MRP8"/>
<dbReference type="Proteomes" id="UP000194127">
    <property type="component" value="Unassembled WGS sequence"/>
</dbReference>
<protein>
    <submittedName>
        <fullName evidence="2">Uncharacterized protein</fullName>
    </submittedName>
</protein>